<evidence type="ECO:0008006" key="4">
    <source>
        <dbReference type="Google" id="ProtNLM"/>
    </source>
</evidence>
<gene>
    <name evidence="2" type="ORF">DDZ16_14310</name>
</gene>
<comment type="caution">
    <text evidence="2">The sequence shown here is derived from an EMBL/GenBank/DDBJ whole genome shotgun (WGS) entry which is preliminary data.</text>
</comment>
<reference evidence="2 3" key="1">
    <citation type="submission" date="2018-05" db="EMBL/GenBank/DDBJ databases">
        <title>Marinilabilia rubrum sp. nov., isolated from saltern sediment.</title>
        <authorList>
            <person name="Zhang R."/>
        </authorList>
    </citation>
    <scope>NUCLEOTIDE SEQUENCE [LARGE SCALE GENOMIC DNA]</scope>
    <source>
        <strain evidence="2 3">WTE16</strain>
    </source>
</reference>
<protein>
    <recommendedName>
        <fullName evidence="4">DUF4382 domain-containing protein</fullName>
    </recommendedName>
</protein>
<organism evidence="2 3">
    <name type="scientific">Marinilabilia rubra</name>
    <dbReference type="NCBI Taxonomy" id="2162893"/>
    <lineage>
        <taxon>Bacteria</taxon>
        <taxon>Pseudomonadati</taxon>
        <taxon>Bacteroidota</taxon>
        <taxon>Bacteroidia</taxon>
        <taxon>Marinilabiliales</taxon>
        <taxon>Marinilabiliaceae</taxon>
        <taxon>Marinilabilia</taxon>
    </lineage>
</organism>
<proteinExistence type="predicted"/>
<dbReference type="PROSITE" id="PS51257">
    <property type="entry name" value="PROKAR_LIPOPROTEIN"/>
    <property type="match status" value="1"/>
</dbReference>
<sequence length="251" mass="28191">MFMRGFIIAIGFIFLFTGCKKDELTLPANVDFVFELNPFETSGEKSDLKSTFAEGENPQKDKGNQFKDLIIDNATAFITSIEIEGIREQGGDVFLISEFDPPVEINLQNEQVISSDISFDIPQGVYEKLDIQFNMGDATHPALDFQGSLNQGNSSAIQFRFSYVPMEIIQVRATRVNPSEKIVLDKHKNSQAKVTLNAEYLFQNFTLDHLNDVTAINTNNGKEVRVNNKNNKSVFGLMTGRLEQSISVIFE</sequence>
<evidence type="ECO:0000313" key="2">
    <source>
        <dbReference type="EMBL" id="PWD98631.1"/>
    </source>
</evidence>
<keyword evidence="3" id="KW-1185">Reference proteome</keyword>
<dbReference type="EMBL" id="QEWP01000012">
    <property type="protein sequence ID" value="PWD98631.1"/>
    <property type="molecule type" value="Genomic_DNA"/>
</dbReference>
<evidence type="ECO:0000256" key="1">
    <source>
        <dbReference type="SAM" id="MobiDB-lite"/>
    </source>
</evidence>
<accession>A0A2U2B6D0</accession>
<evidence type="ECO:0000313" key="3">
    <source>
        <dbReference type="Proteomes" id="UP000244956"/>
    </source>
</evidence>
<dbReference type="AlphaFoldDB" id="A0A2U2B6D0"/>
<name>A0A2U2B6D0_9BACT</name>
<feature type="region of interest" description="Disordered" evidence="1">
    <location>
        <begin position="42"/>
        <end position="61"/>
    </location>
</feature>
<dbReference type="Proteomes" id="UP000244956">
    <property type="component" value="Unassembled WGS sequence"/>
</dbReference>